<dbReference type="GO" id="GO:0045059">
    <property type="term" value="P:positive thymic T cell selection"/>
    <property type="evidence" value="ECO:0007669"/>
    <property type="project" value="TreeGrafter"/>
</dbReference>
<evidence type="ECO:0000256" key="4">
    <source>
        <dbReference type="ARBA" id="ARBA00022692"/>
    </source>
</evidence>
<dbReference type="InterPro" id="IPR013783">
    <property type="entry name" value="Ig-like_fold"/>
</dbReference>
<feature type="region of interest" description="Disordered" evidence="11">
    <location>
        <begin position="146"/>
        <end position="180"/>
    </location>
</feature>
<evidence type="ECO:0000256" key="12">
    <source>
        <dbReference type="SAM" id="Phobius"/>
    </source>
</evidence>
<evidence type="ECO:0000256" key="10">
    <source>
        <dbReference type="ARBA" id="ARBA00023319"/>
    </source>
</evidence>
<dbReference type="GO" id="GO:0009897">
    <property type="term" value="C:external side of plasma membrane"/>
    <property type="evidence" value="ECO:0007669"/>
    <property type="project" value="TreeGrafter"/>
</dbReference>
<dbReference type="PANTHER" id="PTHR10570:SF9">
    <property type="entry name" value="T-CELL SURFACE GLYCOPROTEIN CD3 EPSILON CHAIN"/>
    <property type="match status" value="1"/>
</dbReference>
<evidence type="ECO:0000256" key="1">
    <source>
        <dbReference type="ARBA" id="ARBA00004251"/>
    </source>
</evidence>
<keyword evidence="7 12" id="KW-1133">Transmembrane helix</keyword>
<sequence>MARDAQVVATLLSVVLYGVSTLANTPGNEIAVRISGTSVFLTCPSRDSPSRDTNSTLSGPNVLSTNTMDHHLKNYDEGMNGEYHCQVLHGTKPNVSRLFLKVKVCHHCVDLGFWTVAGILVTDILVTVGVSILVYYWSKGRKRIPAPGGASAGGRRPRDYNKERPPPVPNPDYEPIRKGQREVYDGLKPQY</sequence>
<feature type="compositionally biased region" description="Basic and acidic residues" evidence="11">
    <location>
        <begin position="156"/>
        <end position="165"/>
    </location>
</feature>
<keyword evidence="8 12" id="KW-0472">Membrane</keyword>
<evidence type="ECO:0000256" key="5">
    <source>
        <dbReference type="ARBA" id="ARBA00022729"/>
    </source>
</evidence>
<keyword evidence="4 12" id="KW-0812">Transmembrane</keyword>
<evidence type="ECO:0000256" key="7">
    <source>
        <dbReference type="ARBA" id="ARBA00022989"/>
    </source>
</evidence>
<dbReference type="AlphaFoldDB" id="Q800V3"/>
<dbReference type="PANTHER" id="PTHR10570">
    <property type="entry name" value="T-CELL SURFACE GLYCOPROTEIN CD3 GAMMA CHAIN / DELTA CHAIN"/>
    <property type="match status" value="1"/>
</dbReference>
<protein>
    <recommendedName>
        <fullName evidence="2">T-cell surface glycoprotein CD3 epsilon chain</fullName>
    </recommendedName>
</protein>
<accession>Q800V3</accession>
<feature type="chain" id="PRO_5004295653" description="T-cell surface glycoprotein CD3 epsilon chain" evidence="13">
    <location>
        <begin position="24"/>
        <end position="191"/>
    </location>
</feature>
<evidence type="ECO:0000256" key="11">
    <source>
        <dbReference type="SAM" id="MobiDB-lite"/>
    </source>
</evidence>
<dbReference type="GO" id="GO:0007166">
    <property type="term" value="P:cell surface receptor signaling pathway"/>
    <property type="evidence" value="ECO:0007669"/>
    <property type="project" value="InterPro"/>
</dbReference>
<dbReference type="EMBL" id="AY212509">
    <property type="protein sequence ID" value="AAO52741.1"/>
    <property type="molecule type" value="mRNA"/>
</dbReference>
<evidence type="ECO:0000313" key="14">
    <source>
        <dbReference type="EMBL" id="AAO52741.1"/>
    </source>
</evidence>
<keyword evidence="6" id="KW-0391">Immunity</keyword>
<dbReference type="Gene3D" id="2.60.40.10">
    <property type="entry name" value="Immunoglobulins"/>
    <property type="match status" value="1"/>
</dbReference>
<dbReference type="GO" id="GO:0004888">
    <property type="term" value="F:transmembrane signaling receptor activity"/>
    <property type="evidence" value="ECO:0007669"/>
    <property type="project" value="InterPro"/>
</dbReference>
<evidence type="ECO:0000256" key="2">
    <source>
        <dbReference type="ARBA" id="ARBA00021773"/>
    </source>
</evidence>
<feature type="signal peptide" evidence="13">
    <location>
        <begin position="1"/>
        <end position="23"/>
    </location>
</feature>
<dbReference type="InterPro" id="IPR003110">
    <property type="entry name" value="Phos_immunorcpt_sig_ITAM"/>
</dbReference>
<dbReference type="PROSITE" id="PS51055">
    <property type="entry name" value="ITAM_1"/>
    <property type="match status" value="1"/>
</dbReference>
<comment type="subcellular location">
    <subcellularLocation>
        <location evidence="1">Cell membrane</location>
        <topology evidence="1">Single-pass type I membrane protein</topology>
    </subcellularLocation>
</comment>
<keyword evidence="10" id="KW-0393">Immunoglobulin domain</keyword>
<keyword evidence="5 13" id="KW-0732">Signal</keyword>
<reference evidence="14" key="1">
    <citation type="journal article" date="2011" name="Immunogenetics">
        <title>Molecular and biochemical characterization of the Mexican axolotl CD3 (CD3epsilon and CD3gamma/delta).</title>
        <authorList>
            <person name="Andre S."/>
            <person name="Kerfourn F."/>
            <person name="Fellah J.S."/>
        </authorList>
    </citation>
    <scope>NUCLEOTIDE SEQUENCE</scope>
</reference>
<dbReference type="InterPro" id="IPR015484">
    <property type="entry name" value="CD3_esu/gsu/dsu"/>
</dbReference>
<proteinExistence type="evidence at transcript level"/>
<keyword evidence="9" id="KW-0675">Receptor</keyword>
<dbReference type="Pfam" id="PF16681">
    <property type="entry name" value="Ig_5"/>
    <property type="match status" value="1"/>
</dbReference>
<feature type="transmembrane region" description="Helical" evidence="12">
    <location>
        <begin position="111"/>
        <end position="137"/>
    </location>
</feature>
<evidence type="ECO:0000256" key="8">
    <source>
        <dbReference type="ARBA" id="ARBA00023136"/>
    </source>
</evidence>
<keyword evidence="3" id="KW-1003">Cell membrane</keyword>
<dbReference type="GO" id="GO:0042105">
    <property type="term" value="C:alpha-beta T cell receptor complex"/>
    <property type="evidence" value="ECO:0007669"/>
    <property type="project" value="TreeGrafter"/>
</dbReference>
<evidence type="ECO:0000256" key="9">
    <source>
        <dbReference type="ARBA" id="ARBA00023170"/>
    </source>
</evidence>
<evidence type="ECO:0000256" key="3">
    <source>
        <dbReference type="ARBA" id="ARBA00022475"/>
    </source>
</evidence>
<evidence type="ECO:0000256" key="13">
    <source>
        <dbReference type="SAM" id="SignalP"/>
    </source>
</evidence>
<evidence type="ECO:0000256" key="6">
    <source>
        <dbReference type="ARBA" id="ARBA00022859"/>
    </source>
</evidence>
<organism evidence="14">
    <name type="scientific">Ambystoma mexicanum</name>
    <name type="common">Axolotl</name>
    <dbReference type="NCBI Taxonomy" id="8296"/>
    <lineage>
        <taxon>Eukaryota</taxon>
        <taxon>Metazoa</taxon>
        <taxon>Chordata</taxon>
        <taxon>Craniata</taxon>
        <taxon>Vertebrata</taxon>
        <taxon>Euteleostomi</taxon>
        <taxon>Amphibia</taxon>
        <taxon>Batrachia</taxon>
        <taxon>Caudata</taxon>
        <taxon>Salamandroidea</taxon>
        <taxon>Ambystomatidae</taxon>
        <taxon>Ambystoma</taxon>
    </lineage>
</organism>
<name>Q800V3_AMBME</name>
<dbReference type="SMR" id="Q800V3"/>